<evidence type="ECO:0000256" key="1">
    <source>
        <dbReference type="SAM" id="MobiDB-lite"/>
    </source>
</evidence>
<gene>
    <name evidence="2" type="ORF">EWM64_g6220</name>
</gene>
<sequence length="638" mass="71976">MAHCRAEESHDRIGATTTEKDQADVVGHHVNAALVDSDDWHVSKSPEPPSSVVATAVGSHSRCLQARRTVEFLPPELLLMIFLLLQYPPNFSVMGGGSGLGWLVVTHVCSSWRHVAIGAPWLWANIPSVFGQEWMKLALKRSQLAPINMHFFYPGLLLDMEEEVLFNLFRLKYLSLSDDWHVLQRFLHKMVNDAPDLEDLRIEGVDTSGRKVCHSRDALNVERKGRQVSFPPNLLGGHAPHLRHLELCRSSLPGAFPIFRGLTSLVLEDLYPALEFPMTGDPSSTAPSPPLTSSGLLTFLENTPALVTLQLTNVFWPDLLDSAHRFRTGRKVRLSCLQTLHVKAPGLGYILFWYLIVIPAACRVEVTAASDESFDTMSTIVTTISRHCFQRPQPFTHVEVLFNDDFSDEVCIGFHPEFFHPPNVYDSCHSQVGLVCPPQHRPQFYRQIICEVLCTLPGIRSISIDERLRRVLTVADFANFFGSPNLDGVHTVRLNFFQVDAFSAFLQMMRVVTLDTDERVTVPMMQGLKTLVMGDNEPCEWGHRCLGAEPRIWNPEVDGALAELVQCRKAYNVPLERLAIKGYWEMEREFMDALKTKVGDEVQIEETLLPHTQDELEEDGEDGEDEEDEEDEDDDDIA</sequence>
<name>A0A4Y9ZUD4_9AGAM</name>
<dbReference type="AlphaFoldDB" id="A0A4Y9ZUD4"/>
<reference evidence="2 3" key="1">
    <citation type="submission" date="2019-02" db="EMBL/GenBank/DDBJ databases">
        <title>Genome sequencing of the rare red list fungi Hericium alpestre (H. flagellum).</title>
        <authorList>
            <person name="Buettner E."/>
            <person name="Kellner H."/>
        </authorList>
    </citation>
    <scope>NUCLEOTIDE SEQUENCE [LARGE SCALE GENOMIC DNA]</scope>
    <source>
        <strain evidence="2 3">DSM 108284</strain>
    </source>
</reference>
<dbReference type="SUPFAM" id="SSF52047">
    <property type="entry name" value="RNI-like"/>
    <property type="match status" value="1"/>
</dbReference>
<feature type="region of interest" description="Disordered" evidence="1">
    <location>
        <begin position="1"/>
        <end position="21"/>
    </location>
</feature>
<evidence type="ECO:0000313" key="3">
    <source>
        <dbReference type="Proteomes" id="UP000298061"/>
    </source>
</evidence>
<dbReference type="InterPro" id="IPR032675">
    <property type="entry name" value="LRR_dom_sf"/>
</dbReference>
<dbReference type="EMBL" id="SFCI01000822">
    <property type="protein sequence ID" value="TFY77790.1"/>
    <property type="molecule type" value="Genomic_DNA"/>
</dbReference>
<feature type="compositionally biased region" description="Acidic residues" evidence="1">
    <location>
        <begin position="615"/>
        <end position="638"/>
    </location>
</feature>
<dbReference type="Proteomes" id="UP000298061">
    <property type="component" value="Unassembled WGS sequence"/>
</dbReference>
<keyword evidence="3" id="KW-1185">Reference proteome</keyword>
<proteinExistence type="predicted"/>
<accession>A0A4Y9ZUD4</accession>
<dbReference type="OrthoDB" id="2895204at2759"/>
<feature type="region of interest" description="Disordered" evidence="1">
    <location>
        <begin position="605"/>
        <end position="638"/>
    </location>
</feature>
<organism evidence="2 3">
    <name type="scientific">Hericium alpestre</name>
    <dbReference type="NCBI Taxonomy" id="135208"/>
    <lineage>
        <taxon>Eukaryota</taxon>
        <taxon>Fungi</taxon>
        <taxon>Dikarya</taxon>
        <taxon>Basidiomycota</taxon>
        <taxon>Agaricomycotina</taxon>
        <taxon>Agaricomycetes</taxon>
        <taxon>Russulales</taxon>
        <taxon>Hericiaceae</taxon>
        <taxon>Hericium</taxon>
    </lineage>
</organism>
<evidence type="ECO:0000313" key="2">
    <source>
        <dbReference type="EMBL" id="TFY77790.1"/>
    </source>
</evidence>
<comment type="caution">
    <text evidence="2">The sequence shown here is derived from an EMBL/GenBank/DDBJ whole genome shotgun (WGS) entry which is preliminary data.</text>
</comment>
<dbReference type="Gene3D" id="3.80.10.10">
    <property type="entry name" value="Ribonuclease Inhibitor"/>
    <property type="match status" value="1"/>
</dbReference>
<dbReference type="STRING" id="135208.A0A4Y9ZUD4"/>
<dbReference type="Gene3D" id="1.20.1280.50">
    <property type="match status" value="1"/>
</dbReference>
<protein>
    <submittedName>
        <fullName evidence="2">Uncharacterized protein</fullName>
    </submittedName>
</protein>